<name>A0A380TFY7_9ZZZZ</name>
<organism evidence="1">
    <name type="scientific">metagenome</name>
    <dbReference type="NCBI Taxonomy" id="256318"/>
    <lineage>
        <taxon>unclassified sequences</taxon>
        <taxon>metagenomes</taxon>
    </lineage>
</organism>
<reference evidence="1" key="1">
    <citation type="submission" date="2018-07" db="EMBL/GenBank/DDBJ databases">
        <authorList>
            <person name="Quirk P.G."/>
            <person name="Krulwich T.A."/>
        </authorList>
    </citation>
    <scope>NUCLEOTIDE SEQUENCE</scope>
</reference>
<protein>
    <submittedName>
        <fullName evidence="1">Uncharacterized protein</fullName>
    </submittedName>
</protein>
<proteinExistence type="predicted"/>
<evidence type="ECO:0000313" key="1">
    <source>
        <dbReference type="EMBL" id="SUS06937.1"/>
    </source>
</evidence>
<dbReference type="AlphaFoldDB" id="A0A380TFY7"/>
<accession>A0A380TFY7</accession>
<dbReference type="EMBL" id="UIDG01000279">
    <property type="protein sequence ID" value="SUS06937.1"/>
    <property type="molecule type" value="Genomic_DNA"/>
</dbReference>
<gene>
    <name evidence="1" type="ORF">DF3PB_350012</name>
</gene>
<sequence length="90" mass="9982">MTIALVDGFFTEAGSSDQVSLKDRFNLSLHGNFTANVVLQRSFDRGVTWHAVETLTAPIQTTGDEPEAYVNYRLSCTSYTAGPVFYRLSQ</sequence>